<evidence type="ECO:0000313" key="3">
    <source>
        <dbReference type="Proteomes" id="UP000244037"/>
    </source>
</evidence>
<keyword evidence="1" id="KW-0732">Signal</keyword>
<gene>
    <name evidence="2" type="ORF">C8N38_11152</name>
</gene>
<evidence type="ECO:0000313" key="2">
    <source>
        <dbReference type="EMBL" id="PTW46568.1"/>
    </source>
</evidence>
<name>A0A8E2VK33_9RHOB</name>
<dbReference type="RefSeq" id="WP_245895762.1">
    <property type="nucleotide sequence ID" value="NZ_QAYC01000011.1"/>
</dbReference>
<sequence length="157" mass="16197">MIRIPRFVPVLTALALAPILAPILASAGPARAQGSSEAASGMLVELNAAAETPAGACRLTYVATNRSETGLSEIAYEVAVFDAEGIVSQLLVLDFGAMAPGKTRVVQFDMPDQPCDAISRIVVNAAPGCVRAEDGAESPLCLDGLETRARGAIQFGL</sequence>
<dbReference type="AlphaFoldDB" id="A0A8E2VK33"/>
<reference evidence="2 3" key="1">
    <citation type="submission" date="2018-04" db="EMBL/GenBank/DDBJ databases">
        <title>Genomic Encyclopedia of Archaeal and Bacterial Type Strains, Phase II (KMG-II): from individual species to whole genera.</title>
        <authorList>
            <person name="Goeker M."/>
        </authorList>
    </citation>
    <scope>NUCLEOTIDE SEQUENCE [LARGE SCALE GENOMIC DNA]</scope>
    <source>
        <strain evidence="2 3">DSM 19783</strain>
    </source>
</reference>
<dbReference type="EMBL" id="QAYC01000011">
    <property type="protein sequence ID" value="PTW46568.1"/>
    <property type="molecule type" value="Genomic_DNA"/>
</dbReference>
<protein>
    <recommendedName>
        <fullName evidence="4">Tat pathway signal protein</fullName>
    </recommendedName>
</protein>
<organism evidence="2 3">
    <name type="scientific">Rhodovulum kholense</name>
    <dbReference type="NCBI Taxonomy" id="453584"/>
    <lineage>
        <taxon>Bacteria</taxon>
        <taxon>Pseudomonadati</taxon>
        <taxon>Pseudomonadota</taxon>
        <taxon>Alphaproteobacteria</taxon>
        <taxon>Rhodobacterales</taxon>
        <taxon>Paracoccaceae</taxon>
        <taxon>Rhodovulum</taxon>
    </lineage>
</organism>
<accession>A0A8E2VK33</accession>
<evidence type="ECO:0008006" key="4">
    <source>
        <dbReference type="Google" id="ProtNLM"/>
    </source>
</evidence>
<comment type="caution">
    <text evidence="2">The sequence shown here is derived from an EMBL/GenBank/DDBJ whole genome shotgun (WGS) entry which is preliminary data.</text>
</comment>
<proteinExistence type="predicted"/>
<dbReference type="Proteomes" id="UP000244037">
    <property type="component" value="Unassembled WGS sequence"/>
</dbReference>
<keyword evidence="3" id="KW-1185">Reference proteome</keyword>
<evidence type="ECO:0000256" key="1">
    <source>
        <dbReference type="SAM" id="SignalP"/>
    </source>
</evidence>
<feature type="chain" id="PRO_5034659839" description="Tat pathway signal protein" evidence="1">
    <location>
        <begin position="33"/>
        <end position="157"/>
    </location>
</feature>
<feature type="signal peptide" evidence="1">
    <location>
        <begin position="1"/>
        <end position="32"/>
    </location>
</feature>